<keyword evidence="1 4" id="KW-0560">Oxidoreductase</keyword>
<dbReference type="InterPro" id="IPR036291">
    <property type="entry name" value="NAD(P)-bd_dom_sf"/>
</dbReference>
<dbReference type="GO" id="GO:0051287">
    <property type="term" value="F:NAD binding"/>
    <property type="evidence" value="ECO:0007669"/>
    <property type="project" value="InterPro"/>
</dbReference>
<dbReference type="AlphaFoldDB" id="A0A6M4GQR9"/>
<dbReference type="EMBL" id="CP053069">
    <property type="protein sequence ID" value="QJR09406.1"/>
    <property type="molecule type" value="Genomic_DNA"/>
</dbReference>
<organism evidence="4 5">
    <name type="scientific">Usitatibacter rugosus</name>
    <dbReference type="NCBI Taxonomy" id="2732067"/>
    <lineage>
        <taxon>Bacteria</taxon>
        <taxon>Pseudomonadati</taxon>
        <taxon>Pseudomonadota</taxon>
        <taxon>Betaproteobacteria</taxon>
        <taxon>Nitrosomonadales</taxon>
        <taxon>Usitatibacteraceae</taxon>
        <taxon>Usitatibacter</taxon>
    </lineage>
</organism>
<dbReference type="Gene3D" id="3.40.50.720">
    <property type="entry name" value="NAD(P)-binding Rossmann-like Domain"/>
    <property type="match status" value="2"/>
</dbReference>
<dbReference type="Proteomes" id="UP000501534">
    <property type="component" value="Chromosome"/>
</dbReference>
<dbReference type="Pfam" id="PF02826">
    <property type="entry name" value="2-Hacid_dh_C"/>
    <property type="match status" value="1"/>
</dbReference>
<dbReference type="EC" id="1.1.1.81" evidence="4"/>
<dbReference type="RefSeq" id="WP_171089094.1">
    <property type="nucleotide sequence ID" value="NZ_CP053069.1"/>
</dbReference>
<keyword evidence="4" id="KW-0670">Pyruvate</keyword>
<dbReference type="PANTHER" id="PTHR43333">
    <property type="entry name" value="2-HACID_DH_C DOMAIN-CONTAINING PROTEIN"/>
    <property type="match status" value="1"/>
</dbReference>
<dbReference type="InterPro" id="IPR006140">
    <property type="entry name" value="D-isomer_DH_NAD-bd"/>
</dbReference>
<evidence type="ECO:0000259" key="3">
    <source>
        <dbReference type="Pfam" id="PF02826"/>
    </source>
</evidence>
<protein>
    <submittedName>
        <fullName evidence="4">Glyoxylate/hydroxypyruvate reductase A</fullName>
        <ecNumber evidence="4">1.1.1.81</ecNumber>
    </submittedName>
</protein>
<proteinExistence type="predicted"/>
<evidence type="ECO:0000313" key="4">
    <source>
        <dbReference type="EMBL" id="QJR09406.1"/>
    </source>
</evidence>
<reference evidence="4 5" key="1">
    <citation type="submission" date="2020-04" db="EMBL/GenBank/DDBJ databases">
        <title>Usitatibacter rugosus gen. nov., sp. nov. and Usitatibacter palustris sp. nov., novel members of Usitatibacteraceae fam. nov. within the order Nitrosomonadales isolated from soil.</title>
        <authorList>
            <person name="Huber K.J."/>
            <person name="Neumann-Schaal M."/>
            <person name="Geppert A."/>
            <person name="Luckner M."/>
            <person name="Wanner G."/>
            <person name="Overmann J."/>
        </authorList>
    </citation>
    <scope>NUCLEOTIDE SEQUENCE [LARGE SCALE GENOMIC DNA]</scope>
    <source>
        <strain evidence="4 5">0125_3</strain>
    </source>
</reference>
<gene>
    <name evidence="4" type="primary">ghrA</name>
    <name evidence="4" type="ORF">DSM104443_00450</name>
</gene>
<feature type="domain" description="D-isomer specific 2-hydroxyacid dehydrogenase NAD-binding" evidence="3">
    <location>
        <begin position="122"/>
        <end position="296"/>
    </location>
</feature>
<name>A0A6M4GQR9_9PROT</name>
<evidence type="ECO:0000256" key="1">
    <source>
        <dbReference type="ARBA" id="ARBA00023002"/>
    </source>
</evidence>
<evidence type="ECO:0000256" key="2">
    <source>
        <dbReference type="ARBA" id="ARBA00023027"/>
    </source>
</evidence>
<keyword evidence="2" id="KW-0520">NAD</keyword>
<dbReference type="CDD" id="cd05300">
    <property type="entry name" value="2-Hacid_dh_1"/>
    <property type="match status" value="1"/>
</dbReference>
<keyword evidence="5" id="KW-1185">Reference proteome</keyword>
<accession>A0A6M4GQR9</accession>
<sequence>MVTILLSPVVQERFGPRLQAAFGGHAHRIVHLDAPPGPDGDFGIDAAFLSRDITGRSTKFKISETMERFFHMLEHSRNLRWVQTHSAGADRPVWKPIKARGITMTTGGGALAGTVAVTAVGGVIALARRFPEAMDAQRRHAWEPLLEDRSPPDLAGTSALVVGLGPIGGEIARLLRAIGLRVTGARPEARPHEHCDEVISYAEVRSRLPGTDWLVLACPLTDMTRGIVDGAGLASLPKGAHVVNVARGEVIVEKEFIEVLRSGHLGGAWLDVFEVEPLDPASPLWDLPRVMVSPHSSGHAQGNYDRVAGIFLDNLGRFVAGEPLRNVVQAGR</sequence>
<dbReference type="SUPFAM" id="SSF51735">
    <property type="entry name" value="NAD(P)-binding Rossmann-fold domains"/>
    <property type="match status" value="1"/>
</dbReference>
<evidence type="ECO:0000313" key="5">
    <source>
        <dbReference type="Proteomes" id="UP000501534"/>
    </source>
</evidence>
<dbReference type="KEGG" id="uru:DSM104443_00450"/>
<dbReference type="GO" id="GO:0016618">
    <property type="term" value="F:hydroxypyruvate reductase [NAD(P)H] activity"/>
    <property type="evidence" value="ECO:0007669"/>
    <property type="project" value="UniProtKB-EC"/>
</dbReference>
<dbReference type="PANTHER" id="PTHR43333:SF1">
    <property type="entry name" value="D-ISOMER SPECIFIC 2-HYDROXYACID DEHYDROGENASE NAD-BINDING DOMAIN-CONTAINING PROTEIN"/>
    <property type="match status" value="1"/>
</dbReference>